<dbReference type="PRINTS" id="PR00411">
    <property type="entry name" value="PNDRDTASEI"/>
</dbReference>
<dbReference type="Proteomes" id="UP000542342">
    <property type="component" value="Unassembled WGS sequence"/>
</dbReference>
<accession>A0A7V8VBB0</accession>
<dbReference type="PRINTS" id="PR00368">
    <property type="entry name" value="FADPNR"/>
</dbReference>
<comment type="caution">
    <text evidence="1">The sequence shown here is derived from an EMBL/GenBank/DDBJ whole genome shotgun (WGS) entry which is preliminary data.</text>
</comment>
<dbReference type="InterPro" id="IPR036188">
    <property type="entry name" value="FAD/NAD-bd_sf"/>
</dbReference>
<evidence type="ECO:0000313" key="2">
    <source>
        <dbReference type="Proteomes" id="UP000542342"/>
    </source>
</evidence>
<proteinExistence type="predicted"/>
<reference evidence="1 2" key="1">
    <citation type="submission" date="2020-07" db="EMBL/GenBank/DDBJ databases">
        <title>Thermogemmata thermophila gen. nov., sp. nov., a novel moderate thermophilic planctomycete from a Kamchatka hot spring.</title>
        <authorList>
            <person name="Elcheninov A.G."/>
            <person name="Podosokorskaya O.A."/>
            <person name="Kovaleva O.L."/>
            <person name="Novikov A."/>
            <person name="Bonch-Osmolovskaya E.A."/>
            <person name="Toshchakov S.V."/>
            <person name="Kublanov I.V."/>
        </authorList>
    </citation>
    <scope>NUCLEOTIDE SEQUENCE [LARGE SCALE GENOMIC DNA]</scope>
    <source>
        <strain evidence="1 2">2918</strain>
    </source>
</reference>
<protein>
    <submittedName>
        <fullName evidence="1">NAD(P)-binding domain-containing protein</fullName>
    </submittedName>
</protein>
<sequence length="370" mass="40796">MRKQEIRRLAVIGAGPVGIEAALYARLCGLPVMVYEQGEVGEYVQRWGHVRMFTPWSWNVSPWGLQVLQAEYPQRTWPGEGELLTGHEYRQEYLLPLAECSLLRDSLQLGMRVVQVGQSRNGQSWRLLLEDRQGQEHLAEADVILDCSGVYGQPRWLGEGDLPARGERAARPHIPHGVVDILGKDRADYASRSVLVVGGGYSAASNVVALATLAEEERETWTFWVTHLPRGQPLPRLPADPLKERDRLAARANMLATRGDGHVEYYPQTVLDEVSYLGSQAGFHIAGRSQGKSVSWCVDRVIACVGYRPAPLVASGLSVSEGTYYILGAKAQPRTFLLADAWSRIQEVIGRLAAVPATRFAKASTGMKAA</sequence>
<dbReference type="EMBL" id="JACEFB010000001">
    <property type="protein sequence ID" value="MBA2224893.1"/>
    <property type="molecule type" value="Genomic_DNA"/>
</dbReference>
<keyword evidence="2" id="KW-1185">Reference proteome</keyword>
<dbReference type="AlphaFoldDB" id="A0A7V8VBB0"/>
<dbReference type="Gene3D" id="3.50.50.60">
    <property type="entry name" value="FAD/NAD(P)-binding domain"/>
    <property type="match status" value="1"/>
</dbReference>
<dbReference type="Pfam" id="PF13738">
    <property type="entry name" value="Pyr_redox_3"/>
    <property type="match status" value="1"/>
</dbReference>
<organism evidence="1 2">
    <name type="scientific">Thermogemmata fonticola</name>
    <dbReference type="NCBI Taxonomy" id="2755323"/>
    <lineage>
        <taxon>Bacteria</taxon>
        <taxon>Pseudomonadati</taxon>
        <taxon>Planctomycetota</taxon>
        <taxon>Planctomycetia</taxon>
        <taxon>Gemmatales</taxon>
        <taxon>Gemmataceae</taxon>
        <taxon>Thermogemmata</taxon>
    </lineage>
</organism>
<gene>
    <name evidence="1" type="ORF">H0921_01810</name>
</gene>
<evidence type="ECO:0000313" key="1">
    <source>
        <dbReference type="EMBL" id="MBA2224893.1"/>
    </source>
</evidence>
<name>A0A7V8VBB0_9BACT</name>
<dbReference type="RefSeq" id="WP_194536305.1">
    <property type="nucleotide sequence ID" value="NZ_JACEFB010000001.1"/>
</dbReference>
<dbReference type="SUPFAM" id="SSF51905">
    <property type="entry name" value="FAD/NAD(P)-binding domain"/>
    <property type="match status" value="2"/>
</dbReference>